<reference evidence="2" key="1">
    <citation type="submission" date="2020-08" db="EMBL/GenBank/DDBJ databases">
        <title>Multicomponent nature underlies the extraordinary mechanical properties of spider dragline silk.</title>
        <authorList>
            <person name="Kono N."/>
            <person name="Nakamura H."/>
            <person name="Mori M."/>
            <person name="Yoshida Y."/>
            <person name="Ohtoshi R."/>
            <person name="Malay A.D."/>
            <person name="Moran D.A.P."/>
            <person name="Tomita M."/>
            <person name="Numata K."/>
            <person name="Arakawa K."/>
        </authorList>
    </citation>
    <scope>NUCLEOTIDE SEQUENCE</scope>
</reference>
<sequence length="113" mass="12766">MLYFSICWLKECGIYGCLLSYPTAFYLWLIVGCSVGGVLLLTVCVALLIYIRRRIRRSKKGSDLLDSTYIPGSEFCPQQIQKKRAPGSYEKQLQALELPLSIVSPPMFAVRLV</sequence>
<dbReference type="AlphaFoldDB" id="A0A8X6PWM9"/>
<accession>A0A8X6PWM9</accession>
<comment type="caution">
    <text evidence="2">The sequence shown here is derived from an EMBL/GenBank/DDBJ whole genome shotgun (WGS) entry which is preliminary data.</text>
</comment>
<proteinExistence type="predicted"/>
<keyword evidence="1" id="KW-0812">Transmembrane</keyword>
<dbReference type="EMBL" id="BMAW01073786">
    <property type="protein sequence ID" value="GFT89344.1"/>
    <property type="molecule type" value="Genomic_DNA"/>
</dbReference>
<organism evidence="2 3">
    <name type="scientific">Nephila pilipes</name>
    <name type="common">Giant wood spider</name>
    <name type="synonym">Nephila maculata</name>
    <dbReference type="NCBI Taxonomy" id="299642"/>
    <lineage>
        <taxon>Eukaryota</taxon>
        <taxon>Metazoa</taxon>
        <taxon>Ecdysozoa</taxon>
        <taxon>Arthropoda</taxon>
        <taxon>Chelicerata</taxon>
        <taxon>Arachnida</taxon>
        <taxon>Araneae</taxon>
        <taxon>Araneomorphae</taxon>
        <taxon>Entelegynae</taxon>
        <taxon>Araneoidea</taxon>
        <taxon>Nephilidae</taxon>
        <taxon>Nephila</taxon>
    </lineage>
</organism>
<dbReference type="OrthoDB" id="6426313at2759"/>
<keyword evidence="1" id="KW-1133">Transmembrane helix</keyword>
<feature type="transmembrane region" description="Helical" evidence="1">
    <location>
        <begin position="25"/>
        <end position="51"/>
    </location>
</feature>
<evidence type="ECO:0000313" key="3">
    <source>
        <dbReference type="Proteomes" id="UP000887013"/>
    </source>
</evidence>
<evidence type="ECO:0000313" key="2">
    <source>
        <dbReference type="EMBL" id="GFT89344.1"/>
    </source>
</evidence>
<name>A0A8X6PWM9_NEPPI</name>
<gene>
    <name evidence="2" type="ORF">NPIL_407221</name>
</gene>
<keyword evidence="3" id="KW-1185">Reference proteome</keyword>
<protein>
    <submittedName>
        <fullName evidence="2">Uncharacterized protein</fullName>
    </submittedName>
</protein>
<evidence type="ECO:0000256" key="1">
    <source>
        <dbReference type="SAM" id="Phobius"/>
    </source>
</evidence>
<dbReference type="Proteomes" id="UP000887013">
    <property type="component" value="Unassembled WGS sequence"/>
</dbReference>
<keyword evidence="1" id="KW-0472">Membrane</keyword>